<reference evidence="4" key="3">
    <citation type="journal article" date="2010" name="Genome Res.">
        <title>Population genomic sequencing of Coccidioides fungi reveals recent hybridization and transposon control.</title>
        <authorList>
            <person name="Neafsey D.E."/>
            <person name="Barker B.M."/>
            <person name="Sharpton T.J."/>
            <person name="Stajich J.E."/>
            <person name="Park D.J."/>
            <person name="Whiston E."/>
            <person name="Hung C.-Y."/>
            <person name="McMahan C."/>
            <person name="White J."/>
            <person name="Sykes S."/>
            <person name="Heiman D."/>
            <person name="Young S."/>
            <person name="Zeng Q."/>
            <person name="Abouelleil A."/>
            <person name="Aftuck L."/>
            <person name="Bessette D."/>
            <person name="Brown A."/>
            <person name="FitzGerald M."/>
            <person name="Lui A."/>
            <person name="Macdonald J.P."/>
            <person name="Priest M."/>
            <person name="Orbach M.J."/>
            <person name="Galgiani J.N."/>
            <person name="Kirkland T.N."/>
            <person name="Cole G.T."/>
            <person name="Birren B.W."/>
            <person name="Henn M.R."/>
            <person name="Taylor J.W."/>
            <person name="Rounsley S.D."/>
        </authorList>
    </citation>
    <scope>NUCLEOTIDE SEQUENCE [LARGE SCALE GENOMIC DNA]</scope>
    <source>
        <strain evidence="4">RMSCC 3488</strain>
    </source>
</reference>
<dbReference type="AlphaFoldDB" id="A0A0J6IHJ4"/>
<feature type="compositionally biased region" description="Polar residues" evidence="2">
    <location>
        <begin position="358"/>
        <end position="370"/>
    </location>
</feature>
<dbReference type="Proteomes" id="UP000054567">
    <property type="component" value="Unassembled WGS sequence"/>
</dbReference>
<keyword evidence="1" id="KW-0677">Repeat</keyword>
<feature type="compositionally biased region" description="Basic and acidic residues" evidence="2">
    <location>
        <begin position="61"/>
        <end position="74"/>
    </location>
</feature>
<organism evidence="3 4">
    <name type="scientific">Coccidioides posadasii RMSCC 3488</name>
    <dbReference type="NCBI Taxonomy" id="454284"/>
    <lineage>
        <taxon>Eukaryota</taxon>
        <taxon>Fungi</taxon>
        <taxon>Dikarya</taxon>
        <taxon>Ascomycota</taxon>
        <taxon>Pezizomycotina</taxon>
        <taxon>Eurotiomycetes</taxon>
        <taxon>Eurotiomycetidae</taxon>
        <taxon>Onygenales</taxon>
        <taxon>Onygenaceae</taxon>
        <taxon>Coccidioides</taxon>
    </lineage>
</organism>
<reference evidence="3 4" key="1">
    <citation type="submission" date="2007-06" db="EMBL/GenBank/DDBJ databases">
        <title>The Genome Sequence of Coccidioides posadasii RMSCC_3488.</title>
        <authorList>
            <consortium name="Coccidioides Genome Resources Consortium"/>
            <consortium name="The Broad Institute Genome Sequencing Platform"/>
            <person name="Henn M.R."/>
            <person name="Sykes S."/>
            <person name="Young S."/>
            <person name="Jaffe D."/>
            <person name="Berlin A."/>
            <person name="Alvarez P."/>
            <person name="Butler J."/>
            <person name="Gnerre S."/>
            <person name="Grabherr M."/>
            <person name="Mauceli E."/>
            <person name="Brockman W."/>
            <person name="Kodira C."/>
            <person name="Alvarado L."/>
            <person name="Zeng Q."/>
            <person name="Crawford M."/>
            <person name="Antoine C."/>
            <person name="Devon K."/>
            <person name="Galgiani J."/>
            <person name="Orsborn K."/>
            <person name="Lewis M.L."/>
            <person name="Nusbaum C."/>
            <person name="Galagan J."/>
            <person name="Birren B."/>
        </authorList>
    </citation>
    <scope>NUCLEOTIDE SEQUENCE [LARGE SCALE GENOMIC DNA]</scope>
    <source>
        <strain evidence="3 4">RMSCC 3488</strain>
    </source>
</reference>
<dbReference type="InterPro" id="IPR011990">
    <property type="entry name" value="TPR-like_helical_dom_sf"/>
</dbReference>
<proteinExistence type="predicted"/>
<dbReference type="VEuPathDB" id="FungiDB:CPAG_07609"/>
<accession>A0A0J6IHJ4</accession>
<feature type="compositionally biased region" description="Pro residues" evidence="2">
    <location>
        <begin position="1"/>
        <end position="28"/>
    </location>
</feature>
<dbReference type="OrthoDB" id="272077at2759"/>
<evidence type="ECO:0000313" key="4">
    <source>
        <dbReference type="Proteomes" id="UP000054567"/>
    </source>
</evidence>
<name>A0A0J6IHJ4_COCPO</name>
<dbReference type="Gene3D" id="1.25.40.10">
    <property type="entry name" value="Tetratricopeptide repeat domain"/>
    <property type="match status" value="2"/>
</dbReference>
<dbReference type="PANTHER" id="PTHR46430">
    <property type="entry name" value="PROTEIN SKT5-RELATED"/>
    <property type="match status" value="1"/>
</dbReference>
<dbReference type="SUPFAM" id="SSF81901">
    <property type="entry name" value="HCP-like"/>
    <property type="match status" value="1"/>
</dbReference>
<feature type="region of interest" description="Disordered" evidence="2">
    <location>
        <begin position="907"/>
        <end position="933"/>
    </location>
</feature>
<feature type="region of interest" description="Disordered" evidence="2">
    <location>
        <begin position="1"/>
        <end position="555"/>
    </location>
</feature>
<gene>
    <name evidence="3" type="ORF">CPAG_07609</name>
</gene>
<dbReference type="Pfam" id="PF08238">
    <property type="entry name" value="Sel1"/>
    <property type="match status" value="7"/>
</dbReference>
<dbReference type="PANTHER" id="PTHR46430:SF3">
    <property type="entry name" value="ACTIVATOR OF C KINASE PROTEIN 1"/>
    <property type="match status" value="1"/>
</dbReference>
<dbReference type="EMBL" id="DS268113">
    <property type="protein sequence ID" value="KMM71302.1"/>
    <property type="molecule type" value="Genomic_DNA"/>
</dbReference>
<evidence type="ECO:0008006" key="5">
    <source>
        <dbReference type="Google" id="ProtNLM"/>
    </source>
</evidence>
<evidence type="ECO:0000256" key="1">
    <source>
        <dbReference type="ARBA" id="ARBA00022737"/>
    </source>
</evidence>
<dbReference type="InterPro" id="IPR006597">
    <property type="entry name" value="Sel1-like"/>
</dbReference>
<sequence length="933" mass="102926">MAYPQRPPPQRAPPPVRQYGNRPPPPPNRGWHEYGQGGYNGPQGAAYDEYDSYQYGGPEGYHARDDYGHYEAQHRQRPPPPRGHPPHAHEYNGYPNPQRRPPQPAPNRPPNRPPPFRNPTNDGIEPAPRSANSLKNRPWDSPFPAFPTKKRGNSFDLGIEPGMGALDISDGPGAVKPPEMRPHTSNSNHQRPPQYHHHQDPLPPLITNRQPGWPIADSPAQDSYSAPPEHVTPELLPPKRSATMPMNAPPSTGQPRYPGQQSWQEPRSSFEQGGPGAIPPRPATTTGVKPEASAPPSVPPVPEEHNAAAASKSDEDNDDTDDFFDHYLDSGDQETDMPNFSAMDNSGAGGSREESLIPQDNSKGPDTSQADPKPAYTAYQPQNGIIQPYRPPPVSQSQYEEPGYQYDQPQMSPHFAPQNDGYGYPADDPYSRPPENRGMTPRPGPGPGPGPGSGRPGYAPRPPPNQYQQPMPNDIGRRPSLDYRHGYPNPQDMQMGGRGQYPPPDAIPYNRVPFRPGLDQASKPAPVRQYDSQSGVAPQPRPGSTAPPGADPGHITLDELRRLQQAARSNPSDHQTQLLLAKKLVEASVYLIDDGGRADTKTRNKNRERYILDAHKIVKKLVSSGYPDAMFYLADCYGQGHLGLEVDPKEAFNLYQSAAKLGHAESAYRLAVCCEMGHEGGGGTRRDPMKAVQWYRRAAAFGDTPAMYKMGMILLKGLLGQARNPREALSWLKRAAERADADNPHALHELALLYENPSGNDAIIRDENYALELLHQAADLGYKFSQYRLGAAYEYGLMGCPVDPRQSIFWYTRAAAQGEHQSELSLSGWYLTGAEGILQQSDTEAYLWARKAAVAGLAKAEYAMGYFTEVGIGVPANLEDAKRWYWKASSQNFLKARERLEDLKRGGAKMQKTRVSRSAVSKQHQNDGDCVLM</sequence>
<protein>
    <recommendedName>
        <fullName evidence="5">Chitin synthase regulatory factor</fullName>
    </recommendedName>
</protein>
<feature type="compositionally biased region" description="Pro residues" evidence="2">
    <location>
        <begin position="98"/>
        <end position="117"/>
    </location>
</feature>
<reference evidence="4" key="2">
    <citation type="journal article" date="2009" name="Genome Res.">
        <title>Comparative genomic analyses of the human fungal pathogens Coccidioides and their relatives.</title>
        <authorList>
            <person name="Sharpton T.J."/>
            <person name="Stajich J.E."/>
            <person name="Rounsley S.D."/>
            <person name="Gardner M.J."/>
            <person name="Wortman J.R."/>
            <person name="Jordar V.S."/>
            <person name="Maiti R."/>
            <person name="Kodira C.D."/>
            <person name="Neafsey D.E."/>
            <person name="Zeng Q."/>
            <person name="Hung C.-Y."/>
            <person name="McMahan C."/>
            <person name="Muszewska A."/>
            <person name="Grynberg M."/>
            <person name="Mandel M.A."/>
            <person name="Kellner E.M."/>
            <person name="Barker B.M."/>
            <person name="Galgiani J.N."/>
            <person name="Orbach M.J."/>
            <person name="Kirkland T.N."/>
            <person name="Cole G.T."/>
            <person name="Henn M.R."/>
            <person name="Birren B.W."/>
            <person name="Taylor J.W."/>
        </authorList>
    </citation>
    <scope>NUCLEOTIDE SEQUENCE [LARGE SCALE GENOMIC DNA]</scope>
    <source>
        <strain evidence="4">RMSCC 3488</strain>
    </source>
</reference>
<feature type="compositionally biased region" description="Basic and acidic residues" evidence="2">
    <location>
        <begin position="475"/>
        <end position="485"/>
    </location>
</feature>
<dbReference type="SMART" id="SM00671">
    <property type="entry name" value="SEL1"/>
    <property type="match status" value="7"/>
</dbReference>
<evidence type="ECO:0000313" key="3">
    <source>
        <dbReference type="EMBL" id="KMM71302.1"/>
    </source>
</evidence>
<evidence type="ECO:0000256" key="2">
    <source>
        <dbReference type="SAM" id="MobiDB-lite"/>
    </source>
</evidence>
<feature type="compositionally biased region" description="Polar residues" evidence="2">
    <location>
        <begin position="249"/>
        <end position="271"/>
    </location>
</feature>
<dbReference type="InterPro" id="IPR051726">
    <property type="entry name" value="Chitin_Synth_Reg"/>
</dbReference>